<dbReference type="Proteomes" id="UP001630127">
    <property type="component" value="Unassembled WGS sequence"/>
</dbReference>
<gene>
    <name evidence="2" type="ORF">ACH5RR_018693</name>
</gene>
<dbReference type="EMBL" id="JBJUIK010000008">
    <property type="protein sequence ID" value="KAL3520544.1"/>
    <property type="molecule type" value="Genomic_DNA"/>
</dbReference>
<organism evidence="2 3">
    <name type="scientific">Cinchona calisaya</name>
    <dbReference type="NCBI Taxonomy" id="153742"/>
    <lineage>
        <taxon>Eukaryota</taxon>
        <taxon>Viridiplantae</taxon>
        <taxon>Streptophyta</taxon>
        <taxon>Embryophyta</taxon>
        <taxon>Tracheophyta</taxon>
        <taxon>Spermatophyta</taxon>
        <taxon>Magnoliopsida</taxon>
        <taxon>eudicotyledons</taxon>
        <taxon>Gunneridae</taxon>
        <taxon>Pentapetalae</taxon>
        <taxon>asterids</taxon>
        <taxon>lamiids</taxon>
        <taxon>Gentianales</taxon>
        <taxon>Rubiaceae</taxon>
        <taxon>Cinchonoideae</taxon>
        <taxon>Cinchoneae</taxon>
        <taxon>Cinchona</taxon>
    </lineage>
</organism>
<sequence>MINEYNALIANGIWELVPPSLDQNIIGCKWDFRIKTKSNGLLNRYKARLVSKGYHQRPGVDFTETYSPVIKPATIRLLLSLAVTHGWSITQIDVFPMLFFMVHWMKQSLWNNYRVLSIPSSYSCLSAKKVDLWS</sequence>
<evidence type="ECO:0000313" key="2">
    <source>
        <dbReference type="EMBL" id="KAL3520544.1"/>
    </source>
</evidence>
<keyword evidence="3" id="KW-1185">Reference proteome</keyword>
<comment type="caution">
    <text evidence="2">The sequence shown here is derived from an EMBL/GenBank/DDBJ whole genome shotgun (WGS) entry which is preliminary data.</text>
</comment>
<accession>A0ABD2ZM62</accession>
<protein>
    <recommendedName>
        <fullName evidence="1">Reverse transcriptase Ty1/copia-type domain-containing protein</fullName>
    </recommendedName>
</protein>
<reference evidence="2 3" key="1">
    <citation type="submission" date="2024-11" db="EMBL/GenBank/DDBJ databases">
        <title>A near-complete genome assembly of Cinchona calisaya.</title>
        <authorList>
            <person name="Lian D.C."/>
            <person name="Zhao X.W."/>
            <person name="Wei L."/>
        </authorList>
    </citation>
    <scope>NUCLEOTIDE SEQUENCE [LARGE SCALE GENOMIC DNA]</scope>
    <source>
        <tissue evidence="2">Nenye</tissue>
    </source>
</reference>
<evidence type="ECO:0000259" key="1">
    <source>
        <dbReference type="Pfam" id="PF07727"/>
    </source>
</evidence>
<name>A0ABD2ZM62_9GENT</name>
<feature type="domain" description="Reverse transcriptase Ty1/copia-type" evidence="1">
    <location>
        <begin position="12"/>
        <end position="94"/>
    </location>
</feature>
<dbReference type="InterPro" id="IPR013103">
    <property type="entry name" value="RVT_2"/>
</dbReference>
<evidence type="ECO:0000313" key="3">
    <source>
        <dbReference type="Proteomes" id="UP001630127"/>
    </source>
</evidence>
<dbReference type="Pfam" id="PF07727">
    <property type="entry name" value="RVT_2"/>
    <property type="match status" value="1"/>
</dbReference>
<dbReference type="AlphaFoldDB" id="A0ABD2ZM62"/>
<proteinExistence type="predicted"/>